<name>A0ABS8YKA1_9BACL</name>
<dbReference type="RefSeq" id="WP_233698477.1">
    <property type="nucleotide sequence ID" value="NZ_JAJNBZ010000026.1"/>
</dbReference>
<protein>
    <submittedName>
        <fullName evidence="1">Uncharacterized protein</fullName>
    </submittedName>
</protein>
<dbReference type="Proteomes" id="UP001199916">
    <property type="component" value="Unassembled WGS sequence"/>
</dbReference>
<accession>A0ABS8YKA1</accession>
<organism evidence="1 2">
    <name type="scientific">Paenibacillus profundus</name>
    <dbReference type="NCBI Taxonomy" id="1173085"/>
    <lineage>
        <taxon>Bacteria</taxon>
        <taxon>Bacillati</taxon>
        <taxon>Bacillota</taxon>
        <taxon>Bacilli</taxon>
        <taxon>Bacillales</taxon>
        <taxon>Paenibacillaceae</taxon>
        <taxon>Paenibacillus</taxon>
    </lineage>
</organism>
<comment type="caution">
    <text evidence="1">The sequence shown here is derived from an EMBL/GenBank/DDBJ whole genome shotgun (WGS) entry which is preliminary data.</text>
</comment>
<gene>
    <name evidence="1" type="ORF">LQV63_23460</name>
</gene>
<keyword evidence="2" id="KW-1185">Reference proteome</keyword>
<proteinExistence type="predicted"/>
<evidence type="ECO:0000313" key="2">
    <source>
        <dbReference type="Proteomes" id="UP001199916"/>
    </source>
</evidence>
<evidence type="ECO:0000313" key="1">
    <source>
        <dbReference type="EMBL" id="MCE5172241.1"/>
    </source>
</evidence>
<reference evidence="1 2" key="1">
    <citation type="submission" date="2021-11" db="EMBL/GenBank/DDBJ databases">
        <title>Draft genome sequence of Paenibacillus profundus YoMME, a new Gram-positive bacteria with exoelectrogenic properties.</title>
        <authorList>
            <person name="Hubenova Y."/>
            <person name="Hubenova E."/>
            <person name="Manasiev Y."/>
            <person name="Peykov S."/>
            <person name="Mitov M."/>
        </authorList>
    </citation>
    <scope>NUCLEOTIDE SEQUENCE [LARGE SCALE GENOMIC DNA]</scope>
    <source>
        <strain evidence="1 2">YoMME</strain>
    </source>
</reference>
<sequence length="57" mass="5976">MEAVLKKGVRGTGVGDVSGHQLSVGHYSLAGVSNLRRVGENAKSHGVKINSARDVYI</sequence>
<dbReference type="EMBL" id="JAJNBZ010000026">
    <property type="protein sequence ID" value="MCE5172241.1"/>
    <property type="molecule type" value="Genomic_DNA"/>
</dbReference>